<organism evidence="2 3">
    <name type="scientific">Terricaulis silvestris</name>
    <dbReference type="NCBI Taxonomy" id="2686094"/>
    <lineage>
        <taxon>Bacteria</taxon>
        <taxon>Pseudomonadati</taxon>
        <taxon>Pseudomonadota</taxon>
        <taxon>Alphaproteobacteria</taxon>
        <taxon>Caulobacterales</taxon>
        <taxon>Caulobacteraceae</taxon>
        <taxon>Terricaulis</taxon>
    </lineage>
</organism>
<dbReference type="Proteomes" id="UP000431269">
    <property type="component" value="Chromosome"/>
</dbReference>
<dbReference type="AlphaFoldDB" id="A0A6I6MSM9"/>
<dbReference type="RefSeq" id="WP_158767145.1">
    <property type="nucleotide sequence ID" value="NZ_CP047045.1"/>
</dbReference>
<accession>A0A6I6MSM9</accession>
<evidence type="ECO:0000256" key="1">
    <source>
        <dbReference type="SAM" id="SignalP"/>
    </source>
</evidence>
<gene>
    <name evidence="2" type="ORF">DSM104635_03207</name>
</gene>
<evidence type="ECO:0000313" key="2">
    <source>
        <dbReference type="EMBL" id="QGZ96348.1"/>
    </source>
</evidence>
<name>A0A6I6MSM9_9CAUL</name>
<evidence type="ECO:0000313" key="3">
    <source>
        <dbReference type="Proteomes" id="UP000431269"/>
    </source>
</evidence>
<keyword evidence="1" id="KW-0732">Signal</keyword>
<feature type="signal peptide" evidence="1">
    <location>
        <begin position="1"/>
        <end position="23"/>
    </location>
</feature>
<proteinExistence type="predicted"/>
<keyword evidence="3" id="KW-1185">Reference proteome</keyword>
<protein>
    <submittedName>
        <fullName evidence="2">Uncharacterized protein</fullName>
    </submittedName>
</protein>
<reference evidence="3" key="1">
    <citation type="submission" date="2019-12" db="EMBL/GenBank/DDBJ databases">
        <title>Complete genome of Terracaulis silvestris 0127_4.</title>
        <authorList>
            <person name="Vieira S."/>
            <person name="Riedel T."/>
            <person name="Sproer C."/>
            <person name="Pascual J."/>
            <person name="Boedeker C."/>
            <person name="Overmann J."/>
        </authorList>
    </citation>
    <scope>NUCLEOTIDE SEQUENCE [LARGE SCALE GENOMIC DNA]</scope>
    <source>
        <strain evidence="3">0127_4</strain>
    </source>
</reference>
<dbReference type="Pfam" id="PF20101">
    <property type="entry name" value="DUF6491"/>
    <property type="match status" value="1"/>
</dbReference>
<dbReference type="InterPro" id="IPR045500">
    <property type="entry name" value="DUF6491"/>
</dbReference>
<sequence length="131" mass="14324">MRLKFLVPSLVFAALLAGAPAAAGQQRSLNPELAAAVDGQFTVVEENARVSFPTNITRYEILEDDSLLVTFGANRRYRVKLGSDCARDLRNASALTFLPGGSGHFDTFSHIVVRGVSCQVTEIDRVQRRET</sequence>
<dbReference type="KEGG" id="tsv:DSM104635_03207"/>
<dbReference type="EMBL" id="CP047045">
    <property type="protein sequence ID" value="QGZ96348.1"/>
    <property type="molecule type" value="Genomic_DNA"/>
</dbReference>
<feature type="chain" id="PRO_5026080390" evidence="1">
    <location>
        <begin position="24"/>
        <end position="131"/>
    </location>
</feature>